<comment type="caution">
    <text evidence="1">The sequence shown here is derived from an EMBL/GenBank/DDBJ whole genome shotgun (WGS) entry which is preliminary data.</text>
</comment>
<proteinExistence type="predicted"/>
<dbReference type="EMBL" id="JALKFT010000003">
    <property type="protein sequence ID" value="MCK9875074.1"/>
    <property type="molecule type" value="Genomic_DNA"/>
</dbReference>
<accession>A0ABT0JU87</accession>
<organism evidence="1 2">
    <name type="scientific">Frankia umida</name>
    <dbReference type="NCBI Taxonomy" id="573489"/>
    <lineage>
        <taxon>Bacteria</taxon>
        <taxon>Bacillati</taxon>
        <taxon>Actinomycetota</taxon>
        <taxon>Actinomycetes</taxon>
        <taxon>Frankiales</taxon>
        <taxon>Frankiaceae</taxon>
        <taxon>Frankia</taxon>
    </lineage>
</organism>
<protein>
    <recommendedName>
        <fullName evidence="3">Secreted protein</fullName>
    </recommendedName>
</protein>
<dbReference type="RefSeq" id="WP_175084912.1">
    <property type="nucleotide sequence ID" value="NZ_JALKFT010000003.1"/>
</dbReference>
<keyword evidence="2" id="KW-1185">Reference proteome</keyword>
<dbReference type="Proteomes" id="UP001201873">
    <property type="component" value="Unassembled WGS sequence"/>
</dbReference>
<evidence type="ECO:0008006" key="3">
    <source>
        <dbReference type="Google" id="ProtNLM"/>
    </source>
</evidence>
<evidence type="ECO:0000313" key="2">
    <source>
        <dbReference type="Proteomes" id="UP001201873"/>
    </source>
</evidence>
<sequence length="51" mass="5294">MSKVLFQWGIGLFVLFFLVTSPASAADLVRSIVAFLGGVGAGLSDFVGNFA</sequence>
<evidence type="ECO:0000313" key="1">
    <source>
        <dbReference type="EMBL" id="MCK9875074.1"/>
    </source>
</evidence>
<name>A0ABT0JU87_9ACTN</name>
<reference evidence="1 2" key="1">
    <citation type="submission" date="2022-04" db="EMBL/GenBank/DDBJ databases">
        <title>Genome diversity in the genus Frankia.</title>
        <authorList>
            <person name="Carlos-Shanley C."/>
            <person name="Hahn D."/>
        </authorList>
    </citation>
    <scope>NUCLEOTIDE SEQUENCE [LARGE SCALE GENOMIC DNA]</scope>
    <source>
        <strain evidence="1 2">Ag45/Mut15</strain>
    </source>
</reference>
<gene>
    <name evidence="1" type="ORF">MXD59_04625</name>
</gene>